<comment type="caution">
    <text evidence="2">The sequence shown here is derived from an EMBL/GenBank/DDBJ whole genome shotgun (WGS) entry which is preliminary data.</text>
</comment>
<proteinExistence type="predicted"/>
<accession>A0AAP2YYL5</accession>
<dbReference type="AlphaFoldDB" id="A0AAP2YYL5"/>
<keyword evidence="1" id="KW-0812">Transmembrane</keyword>
<name>A0AAP2YYL5_9EURY</name>
<dbReference type="EMBL" id="JAOPKA010000005">
    <property type="protein sequence ID" value="MCU4741705.1"/>
    <property type="molecule type" value="Genomic_DNA"/>
</dbReference>
<sequence>MEFRQRLVVACLWTAVAAVIGLTLEPALPSTLDQVARLFVVALALFLAAVYLLDPKGLISERGFH</sequence>
<evidence type="ECO:0000313" key="2">
    <source>
        <dbReference type="EMBL" id="MCU4741705.1"/>
    </source>
</evidence>
<feature type="transmembrane region" description="Helical" evidence="1">
    <location>
        <begin position="7"/>
        <end position="24"/>
    </location>
</feature>
<gene>
    <name evidence="2" type="ORF">OB960_09885</name>
</gene>
<evidence type="ECO:0000256" key="1">
    <source>
        <dbReference type="SAM" id="Phobius"/>
    </source>
</evidence>
<reference evidence="2" key="1">
    <citation type="submission" date="2022-09" db="EMBL/GenBank/DDBJ databases">
        <title>Enrichment on poylsaccharides allowed isolation of novel metabolic and taxonomic groups of Haloarchaea.</title>
        <authorList>
            <person name="Sorokin D.Y."/>
            <person name="Elcheninov A.G."/>
            <person name="Khizhniak T.V."/>
            <person name="Kolganova T.V."/>
            <person name="Kublanov I.V."/>
        </authorList>
    </citation>
    <scope>NUCLEOTIDE SEQUENCE</scope>
    <source>
        <strain evidence="2">AArc-xg1-1</strain>
    </source>
</reference>
<dbReference type="RefSeq" id="WP_338003538.1">
    <property type="nucleotide sequence ID" value="NZ_JAOPKA010000005.1"/>
</dbReference>
<evidence type="ECO:0000313" key="3">
    <source>
        <dbReference type="Proteomes" id="UP001321018"/>
    </source>
</evidence>
<keyword evidence="1" id="KW-0472">Membrane</keyword>
<keyword evidence="1" id="KW-1133">Transmembrane helix</keyword>
<organism evidence="2 3">
    <name type="scientific">Natronoglomus mannanivorans</name>
    <dbReference type="NCBI Taxonomy" id="2979990"/>
    <lineage>
        <taxon>Archaea</taxon>
        <taxon>Methanobacteriati</taxon>
        <taxon>Methanobacteriota</taxon>
        <taxon>Stenosarchaea group</taxon>
        <taxon>Halobacteria</taxon>
        <taxon>Halobacteriales</taxon>
        <taxon>Natrialbaceae</taxon>
        <taxon>Natronoglomus</taxon>
    </lineage>
</organism>
<dbReference type="Proteomes" id="UP001321018">
    <property type="component" value="Unassembled WGS sequence"/>
</dbReference>
<protein>
    <submittedName>
        <fullName evidence="2">Uncharacterized protein</fullName>
    </submittedName>
</protein>
<feature type="transmembrane region" description="Helical" evidence="1">
    <location>
        <begin position="36"/>
        <end position="53"/>
    </location>
</feature>